<evidence type="ECO:0000256" key="4">
    <source>
        <dbReference type="ARBA" id="ARBA00005250"/>
    </source>
</evidence>
<evidence type="ECO:0000256" key="8">
    <source>
        <dbReference type="ARBA" id="ARBA00022764"/>
    </source>
</evidence>
<dbReference type="AlphaFoldDB" id="A0A7W4WCI0"/>
<keyword evidence="8" id="KW-0574">Periplasm</keyword>
<sequence length="291" mass="31374">MRGKTGIAAAIISTLACTAQAENFAPLPQLKAYEVPAEWRQPVEPLRIAERTWQIGTAGLSAILLKGSEGAILIDGGMPQAADHLLANMRALGVEPGDLKVILHSHAHADHVGPLAAIQRATGARVVSNAESAALLARGGSDDIHFGDSLLFPPLRVDRLLHDGEEVVLGDLRLKVDFIPGHTPGSMAWTWSDRRGGKVVDIAYVDSLSAPGYRLLDNPRYPRIVDDYRSTFARVRELPCDLLLTPHPGASGWEYKTEAVQSEPIGCRAYADTAEKELDEQLAAEREKAAG</sequence>
<keyword evidence="10" id="KW-0862">Zinc</keyword>
<dbReference type="Gene3D" id="3.60.15.10">
    <property type="entry name" value="Ribonuclease Z/Hydroxyacylglutathione hydrolase-like"/>
    <property type="match status" value="1"/>
</dbReference>
<comment type="subcellular location">
    <subcellularLocation>
        <location evidence="3">Periplasm</location>
    </subcellularLocation>
</comment>
<dbReference type="GO" id="GO:0042597">
    <property type="term" value="C:periplasmic space"/>
    <property type="evidence" value="ECO:0007669"/>
    <property type="project" value="UniProtKB-SubCell"/>
</dbReference>
<dbReference type="InterPro" id="IPR050855">
    <property type="entry name" value="NDM-1-like"/>
</dbReference>
<evidence type="ECO:0000256" key="7">
    <source>
        <dbReference type="ARBA" id="ARBA00022729"/>
    </source>
</evidence>
<evidence type="ECO:0000259" key="13">
    <source>
        <dbReference type="SMART" id="SM00849"/>
    </source>
</evidence>
<dbReference type="EMBL" id="JACHWZ010000007">
    <property type="protein sequence ID" value="MBB3061056.1"/>
    <property type="molecule type" value="Genomic_DNA"/>
</dbReference>
<comment type="caution">
    <text evidence="14">The sequence shown here is derived from an EMBL/GenBank/DDBJ whole genome shotgun (WGS) entry which is preliminary data.</text>
</comment>
<evidence type="ECO:0000313" key="14">
    <source>
        <dbReference type="EMBL" id="MBB3061056.1"/>
    </source>
</evidence>
<dbReference type="GO" id="GO:0008270">
    <property type="term" value="F:zinc ion binding"/>
    <property type="evidence" value="ECO:0007669"/>
    <property type="project" value="InterPro"/>
</dbReference>
<keyword evidence="7 12" id="KW-0732">Signal</keyword>
<feature type="signal peptide" evidence="12">
    <location>
        <begin position="1"/>
        <end position="21"/>
    </location>
</feature>
<dbReference type="GO" id="GO:0046677">
    <property type="term" value="P:response to antibiotic"/>
    <property type="evidence" value="ECO:0007669"/>
    <property type="project" value="UniProtKB-KW"/>
</dbReference>
<keyword evidence="9 14" id="KW-0378">Hydrolase</keyword>
<proteinExistence type="inferred from homology"/>
<evidence type="ECO:0000256" key="6">
    <source>
        <dbReference type="ARBA" id="ARBA00022723"/>
    </source>
</evidence>
<dbReference type="Pfam" id="PF00753">
    <property type="entry name" value="Lactamase_B"/>
    <property type="match status" value="1"/>
</dbReference>
<comment type="cofactor">
    <cofactor evidence="2">
        <name>Zn(2+)</name>
        <dbReference type="ChEBI" id="CHEBI:29105"/>
    </cofactor>
</comment>
<evidence type="ECO:0000256" key="5">
    <source>
        <dbReference type="ARBA" id="ARBA00012865"/>
    </source>
</evidence>
<keyword evidence="6" id="KW-0479">Metal-binding</keyword>
<evidence type="ECO:0000256" key="10">
    <source>
        <dbReference type="ARBA" id="ARBA00022833"/>
    </source>
</evidence>
<protein>
    <recommendedName>
        <fullName evidence="5">beta-lactamase</fullName>
        <ecNumber evidence="5">3.5.2.6</ecNumber>
    </recommendedName>
</protein>
<dbReference type="GO" id="GO:0008800">
    <property type="term" value="F:beta-lactamase activity"/>
    <property type="evidence" value="ECO:0007669"/>
    <property type="project" value="UniProtKB-EC"/>
</dbReference>
<evidence type="ECO:0000256" key="2">
    <source>
        <dbReference type="ARBA" id="ARBA00001947"/>
    </source>
</evidence>
<evidence type="ECO:0000256" key="1">
    <source>
        <dbReference type="ARBA" id="ARBA00001526"/>
    </source>
</evidence>
<dbReference type="PROSITE" id="PS51257">
    <property type="entry name" value="PROKAR_LIPOPROTEIN"/>
    <property type="match status" value="1"/>
</dbReference>
<dbReference type="PROSITE" id="PS00743">
    <property type="entry name" value="BETA_LACTAMASE_B_1"/>
    <property type="match status" value="1"/>
</dbReference>
<accession>A0A7W4WCI0</accession>
<dbReference type="EC" id="3.5.2.6" evidence="5"/>
<dbReference type="GO" id="GO:0017001">
    <property type="term" value="P:antibiotic catabolic process"/>
    <property type="evidence" value="ECO:0007669"/>
    <property type="project" value="InterPro"/>
</dbReference>
<feature type="domain" description="Metallo-beta-lactamase" evidence="13">
    <location>
        <begin position="59"/>
        <end position="247"/>
    </location>
</feature>
<dbReference type="InterPro" id="IPR001018">
    <property type="entry name" value="Beta-lactamase_class-B_CS"/>
</dbReference>
<gene>
    <name evidence="14" type="ORF">FHS09_001886</name>
</gene>
<dbReference type="NCBIfam" id="NF033105">
    <property type="entry name" value="bla_subclass_B3"/>
    <property type="match status" value="1"/>
</dbReference>
<comment type="similarity">
    <text evidence="4">Belongs to the metallo-beta-lactamase superfamily. Class-B beta-lactamase family.</text>
</comment>
<evidence type="ECO:0000256" key="3">
    <source>
        <dbReference type="ARBA" id="ARBA00004418"/>
    </source>
</evidence>
<feature type="chain" id="PRO_5031431353" description="beta-lactamase" evidence="12">
    <location>
        <begin position="22"/>
        <end position="291"/>
    </location>
</feature>
<evidence type="ECO:0000313" key="15">
    <source>
        <dbReference type="Proteomes" id="UP000535937"/>
    </source>
</evidence>
<dbReference type="Proteomes" id="UP000535937">
    <property type="component" value="Unassembled WGS sequence"/>
</dbReference>
<dbReference type="SMART" id="SM00849">
    <property type="entry name" value="Lactamase_B"/>
    <property type="match status" value="1"/>
</dbReference>
<dbReference type="InterPro" id="IPR001279">
    <property type="entry name" value="Metallo-B-lactamas"/>
</dbReference>
<dbReference type="SUPFAM" id="SSF56281">
    <property type="entry name" value="Metallo-hydrolase/oxidoreductase"/>
    <property type="match status" value="1"/>
</dbReference>
<keyword evidence="15" id="KW-1185">Reference proteome</keyword>
<dbReference type="RefSeq" id="WP_183459099.1">
    <property type="nucleotide sequence ID" value="NZ_JACHWZ010000007.1"/>
</dbReference>
<organism evidence="14 15">
    <name type="scientific">Microbulbifer rhizosphaerae</name>
    <dbReference type="NCBI Taxonomy" id="1562603"/>
    <lineage>
        <taxon>Bacteria</taxon>
        <taxon>Pseudomonadati</taxon>
        <taxon>Pseudomonadota</taxon>
        <taxon>Gammaproteobacteria</taxon>
        <taxon>Cellvibrionales</taxon>
        <taxon>Microbulbiferaceae</taxon>
        <taxon>Microbulbifer</taxon>
    </lineage>
</organism>
<keyword evidence="11" id="KW-0046">Antibiotic resistance</keyword>
<evidence type="ECO:0000256" key="11">
    <source>
        <dbReference type="ARBA" id="ARBA00023251"/>
    </source>
</evidence>
<dbReference type="InterPro" id="IPR036866">
    <property type="entry name" value="RibonucZ/Hydroxyglut_hydro"/>
</dbReference>
<evidence type="ECO:0000256" key="12">
    <source>
        <dbReference type="SAM" id="SignalP"/>
    </source>
</evidence>
<reference evidence="14 15" key="1">
    <citation type="submission" date="2020-08" db="EMBL/GenBank/DDBJ databases">
        <title>Genomic Encyclopedia of Type Strains, Phase III (KMG-III): the genomes of soil and plant-associated and newly described type strains.</title>
        <authorList>
            <person name="Whitman W."/>
        </authorList>
    </citation>
    <scope>NUCLEOTIDE SEQUENCE [LARGE SCALE GENOMIC DNA]</scope>
    <source>
        <strain evidence="14 15">CECT 8799</strain>
    </source>
</reference>
<evidence type="ECO:0000256" key="9">
    <source>
        <dbReference type="ARBA" id="ARBA00022801"/>
    </source>
</evidence>
<name>A0A7W4WCI0_9GAMM</name>
<dbReference type="PANTHER" id="PTHR42951:SF17">
    <property type="entry name" value="METALLO-BETA-LACTAMASE DOMAIN-CONTAINING PROTEIN"/>
    <property type="match status" value="1"/>
</dbReference>
<dbReference type="NCBIfam" id="NF012229">
    <property type="entry name" value="bla_class_B_core"/>
    <property type="match status" value="1"/>
</dbReference>
<comment type="catalytic activity">
    <reaction evidence="1">
        <text>a beta-lactam + H2O = a substituted beta-amino acid</text>
        <dbReference type="Rhea" id="RHEA:20401"/>
        <dbReference type="ChEBI" id="CHEBI:15377"/>
        <dbReference type="ChEBI" id="CHEBI:35627"/>
        <dbReference type="ChEBI" id="CHEBI:140347"/>
        <dbReference type="EC" id="3.5.2.6"/>
    </reaction>
</comment>
<dbReference type="PANTHER" id="PTHR42951">
    <property type="entry name" value="METALLO-BETA-LACTAMASE DOMAIN-CONTAINING"/>
    <property type="match status" value="1"/>
</dbReference>